<dbReference type="InterPro" id="IPR035980">
    <property type="entry name" value="Ribosomal_bS6_sf"/>
</dbReference>
<dbReference type="OrthoDB" id="290527at2"/>
<name>A0A1U9NHV3_9BACT</name>
<dbReference type="SUPFAM" id="SSF54995">
    <property type="entry name" value="Ribosomal protein S6"/>
    <property type="match status" value="1"/>
</dbReference>
<evidence type="ECO:0000256" key="2">
    <source>
        <dbReference type="ARBA" id="ARBA00022980"/>
    </source>
</evidence>
<evidence type="ECO:0000256" key="7">
    <source>
        <dbReference type="SAM" id="MobiDB-lite"/>
    </source>
</evidence>
<dbReference type="GO" id="GO:0003735">
    <property type="term" value="F:structural constituent of ribosome"/>
    <property type="evidence" value="ECO:0007669"/>
    <property type="project" value="InterPro"/>
</dbReference>
<reference evidence="9" key="1">
    <citation type="submission" date="2017-02" db="EMBL/GenBank/DDBJ databases">
        <title>Comparative genomics and description of representatives of a novel lineage of planctomycetes thriving in anoxic sediments.</title>
        <authorList>
            <person name="Spring S."/>
            <person name="Bunk B."/>
            <person name="Sproer C."/>
        </authorList>
    </citation>
    <scope>NUCLEOTIDE SEQUENCE [LARGE SCALE GENOMIC DNA]</scope>
    <source>
        <strain evidence="9">ST-NAGAB-D1</strain>
    </source>
</reference>
<dbReference type="GO" id="GO:0006412">
    <property type="term" value="P:translation"/>
    <property type="evidence" value="ECO:0007669"/>
    <property type="project" value="UniProtKB-UniRule"/>
</dbReference>
<proteinExistence type="inferred from homology"/>
<dbReference type="Proteomes" id="UP000189674">
    <property type="component" value="Chromosome"/>
</dbReference>
<dbReference type="RefSeq" id="WP_146659481.1">
    <property type="nucleotide sequence ID" value="NZ_CP019791.1"/>
</dbReference>
<dbReference type="EMBL" id="CP019791">
    <property type="protein sequence ID" value="AQT67328.1"/>
    <property type="molecule type" value="Genomic_DNA"/>
</dbReference>
<comment type="function">
    <text evidence="4 6">Binds together with bS18 to 16S ribosomal RNA.</text>
</comment>
<accession>A0A1U9NHV3</accession>
<sequence length="159" mass="17679">MATDKKRLYEGMFLVDSALAAADWNAAIGAVERVLSRAEADVVSLKKWDERKLTYAIKGKVRGTYILTYFKCDPEKLSPMERDVQLSEEIIRALFLKTDKMSDEDINQLTPLEQAEKEEAEAQKAKEEAMAKATAVEEEPAAEGSEGSADTAQTEEKAE</sequence>
<evidence type="ECO:0000256" key="6">
    <source>
        <dbReference type="HAMAP-Rule" id="MF_00360"/>
    </source>
</evidence>
<dbReference type="InterPro" id="IPR020814">
    <property type="entry name" value="Ribosomal_S6_plastid/chlpt"/>
</dbReference>
<dbReference type="KEGG" id="alus:STSP2_00472"/>
<evidence type="ECO:0000313" key="9">
    <source>
        <dbReference type="Proteomes" id="UP000189674"/>
    </source>
</evidence>
<dbReference type="Pfam" id="PF01250">
    <property type="entry name" value="Ribosomal_S6"/>
    <property type="match status" value="1"/>
</dbReference>
<gene>
    <name evidence="6 8" type="primary">rpsF</name>
    <name evidence="8" type="ORF">STSP2_00472</name>
</gene>
<protein>
    <recommendedName>
        <fullName evidence="5 6">Small ribosomal subunit protein bS6</fullName>
    </recommendedName>
</protein>
<dbReference type="GO" id="GO:1990904">
    <property type="term" value="C:ribonucleoprotein complex"/>
    <property type="evidence" value="ECO:0007669"/>
    <property type="project" value="UniProtKB-KW"/>
</dbReference>
<evidence type="ECO:0000256" key="3">
    <source>
        <dbReference type="ARBA" id="ARBA00023274"/>
    </source>
</evidence>
<dbReference type="NCBIfam" id="TIGR00166">
    <property type="entry name" value="S6"/>
    <property type="match status" value="1"/>
</dbReference>
<evidence type="ECO:0000313" key="8">
    <source>
        <dbReference type="EMBL" id="AQT67328.1"/>
    </source>
</evidence>
<dbReference type="STRING" id="1936003.STSP2_00472"/>
<dbReference type="AlphaFoldDB" id="A0A1U9NHV3"/>
<keyword evidence="6" id="KW-0694">RNA-binding</keyword>
<dbReference type="GO" id="GO:0005840">
    <property type="term" value="C:ribosome"/>
    <property type="evidence" value="ECO:0007669"/>
    <property type="project" value="UniProtKB-KW"/>
</dbReference>
<dbReference type="Gene3D" id="3.30.70.60">
    <property type="match status" value="1"/>
</dbReference>
<dbReference type="InterPro" id="IPR014717">
    <property type="entry name" value="Transl_elong_EF1B/ribsomal_bS6"/>
</dbReference>
<organism evidence="8 9">
    <name type="scientific">Anaerohalosphaera lusitana</name>
    <dbReference type="NCBI Taxonomy" id="1936003"/>
    <lineage>
        <taxon>Bacteria</taxon>
        <taxon>Pseudomonadati</taxon>
        <taxon>Planctomycetota</taxon>
        <taxon>Phycisphaerae</taxon>
        <taxon>Sedimentisphaerales</taxon>
        <taxon>Anaerohalosphaeraceae</taxon>
        <taxon>Anaerohalosphaera</taxon>
    </lineage>
</organism>
<evidence type="ECO:0000256" key="1">
    <source>
        <dbReference type="ARBA" id="ARBA00009512"/>
    </source>
</evidence>
<keyword evidence="2 6" id="KW-0689">Ribosomal protein</keyword>
<feature type="compositionally biased region" description="Basic and acidic residues" evidence="7">
    <location>
        <begin position="114"/>
        <end position="130"/>
    </location>
</feature>
<keyword evidence="9" id="KW-1185">Reference proteome</keyword>
<dbReference type="GO" id="GO:0005737">
    <property type="term" value="C:cytoplasm"/>
    <property type="evidence" value="ECO:0007669"/>
    <property type="project" value="UniProtKB-ARBA"/>
</dbReference>
<dbReference type="PANTHER" id="PTHR21011">
    <property type="entry name" value="MITOCHONDRIAL 28S RIBOSOMAL PROTEIN S6"/>
    <property type="match status" value="1"/>
</dbReference>
<evidence type="ECO:0000256" key="4">
    <source>
        <dbReference type="ARBA" id="ARBA00035104"/>
    </source>
</evidence>
<dbReference type="HAMAP" id="MF_00360">
    <property type="entry name" value="Ribosomal_bS6"/>
    <property type="match status" value="1"/>
</dbReference>
<dbReference type="CDD" id="cd00473">
    <property type="entry name" value="bS6"/>
    <property type="match status" value="1"/>
</dbReference>
<feature type="region of interest" description="Disordered" evidence="7">
    <location>
        <begin position="106"/>
        <end position="159"/>
    </location>
</feature>
<dbReference type="InterPro" id="IPR000529">
    <property type="entry name" value="Ribosomal_bS6"/>
</dbReference>
<keyword evidence="3 6" id="KW-0687">Ribonucleoprotein</keyword>
<keyword evidence="6" id="KW-0699">rRNA-binding</keyword>
<dbReference type="PANTHER" id="PTHR21011:SF1">
    <property type="entry name" value="SMALL RIBOSOMAL SUBUNIT PROTEIN BS6M"/>
    <property type="match status" value="1"/>
</dbReference>
<comment type="similarity">
    <text evidence="1 6">Belongs to the bacterial ribosomal protein bS6 family.</text>
</comment>
<dbReference type="GO" id="GO:0070181">
    <property type="term" value="F:small ribosomal subunit rRNA binding"/>
    <property type="evidence" value="ECO:0007669"/>
    <property type="project" value="TreeGrafter"/>
</dbReference>
<evidence type="ECO:0000256" key="5">
    <source>
        <dbReference type="ARBA" id="ARBA00035294"/>
    </source>
</evidence>